<name>A0ABQ8NWL0_PYRGI</name>
<keyword evidence="3" id="KW-1185">Reference proteome</keyword>
<feature type="region of interest" description="Disordered" evidence="1">
    <location>
        <begin position="96"/>
        <end position="129"/>
    </location>
</feature>
<evidence type="ECO:0000313" key="3">
    <source>
        <dbReference type="Proteomes" id="UP001059893"/>
    </source>
</evidence>
<comment type="caution">
    <text evidence="2">The sequence shown here is derived from an EMBL/GenBank/DDBJ whole genome shotgun (WGS) entry which is preliminary data.</text>
</comment>
<dbReference type="Proteomes" id="UP001059893">
    <property type="component" value="Unassembled WGS sequence"/>
</dbReference>
<reference evidence="2" key="1">
    <citation type="submission" date="2021-01" db="EMBL/GenBank/DDBJ databases">
        <title>Deciphering the adaptive evolutionary patterns associated with biogeogrpahic diversity in the finger millet blast pathogen Magnaporthe oryzae in Eastern Africa.</title>
        <authorList>
            <person name="Onyema G."/>
            <person name="Shittu T.A."/>
            <person name="Dodsworth S."/>
            <person name="Devilliers S."/>
            <person name="Muthumeenakshi S."/>
            <person name="Sreenivasaprasad S."/>
        </authorList>
    </citation>
    <scope>NUCLEOTIDE SEQUENCE</scope>
    <source>
        <strain evidence="2">D15/s37</strain>
    </source>
</reference>
<evidence type="ECO:0008006" key="4">
    <source>
        <dbReference type="Google" id="ProtNLM"/>
    </source>
</evidence>
<proteinExistence type="predicted"/>
<evidence type="ECO:0000313" key="2">
    <source>
        <dbReference type="EMBL" id="KAI6303188.1"/>
    </source>
</evidence>
<gene>
    <name evidence="2" type="ORF">MCOR33_001636</name>
</gene>
<organism evidence="2 3">
    <name type="scientific">Pyricularia grisea</name>
    <name type="common">Crabgrass-specific blast fungus</name>
    <name type="synonym">Magnaporthe grisea</name>
    <dbReference type="NCBI Taxonomy" id="148305"/>
    <lineage>
        <taxon>Eukaryota</taxon>
        <taxon>Fungi</taxon>
        <taxon>Dikarya</taxon>
        <taxon>Ascomycota</taxon>
        <taxon>Pezizomycotina</taxon>
        <taxon>Sordariomycetes</taxon>
        <taxon>Sordariomycetidae</taxon>
        <taxon>Magnaporthales</taxon>
        <taxon>Pyriculariaceae</taxon>
        <taxon>Pyricularia</taxon>
    </lineage>
</organism>
<dbReference type="EMBL" id="JABSND010000016">
    <property type="protein sequence ID" value="KAI6303188.1"/>
    <property type="molecule type" value="Genomic_DNA"/>
</dbReference>
<protein>
    <recommendedName>
        <fullName evidence="4">Tafazzin</fullName>
    </recommendedName>
</protein>
<evidence type="ECO:0000256" key="1">
    <source>
        <dbReference type="SAM" id="MobiDB-lite"/>
    </source>
</evidence>
<sequence>MEHYTACKHTAIVNTKHPRHIPSILEASSLAFCPASCANCVPLSTAQTKGVNELLADLRRVGVSNNGASPSTQITPIDAVLNPIPSVPPALRQVLRIPESPAPQQRSRRLVDAQGRRLPPGPPAPRSWLAQSRHAPTALKGKDHIGSCAVRGSDFFIHPLPGVNVPERGSLLDLALSTMVADWEYQRHYNQYWLYTLPDHLRLALICYLGSYRPNGASPGDLKRLLLPPPDLDPGDESLKMGHTPNEGIHTFDMVDGFGKATDLKELSDILFPRRPAEVTHFALQESWDAPADTWSAPMLVADVRPSLLPSLTRVSLAVNPSIAHNMSWKHLLSFSSHLATVTHLSLAYWPRPTLTPNAVASVIDSPSGSIQYGGTGFYSHSLDDDWTEAILLLRRLSKNLYGLEYLDVTGCASWTEALIRSVDHDSVDWQGAWGKITELLMYWGYRTPKADEEQKYSEFLGHIALATRVERHIIGKRSGRGRFVEVLRDAVPDE</sequence>
<accession>A0ABQ8NWL0</accession>